<dbReference type="Gene3D" id="3.40.50.10190">
    <property type="entry name" value="BRCT domain"/>
    <property type="match status" value="1"/>
</dbReference>
<dbReference type="SUPFAM" id="SSF52113">
    <property type="entry name" value="BRCT domain"/>
    <property type="match status" value="1"/>
</dbReference>
<evidence type="ECO:0000256" key="8">
    <source>
        <dbReference type="ARBA" id="ARBA00044757"/>
    </source>
</evidence>
<organism evidence="12 13">
    <name type="scientific">Nepenthes gracilis</name>
    <name type="common">Slender pitcher plant</name>
    <dbReference type="NCBI Taxonomy" id="150966"/>
    <lineage>
        <taxon>Eukaryota</taxon>
        <taxon>Viridiplantae</taxon>
        <taxon>Streptophyta</taxon>
        <taxon>Embryophyta</taxon>
        <taxon>Tracheophyta</taxon>
        <taxon>Spermatophyta</taxon>
        <taxon>Magnoliopsida</taxon>
        <taxon>eudicotyledons</taxon>
        <taxon>Gunneridae</taxon>
        <taxon>Pentapetalae</taxon>
        <taxon>Caryophyllales</taxon>
        <taxon>Nepenthaceae</taxon>
        <taxon>Nepenthes</taxon>
    </lineage>
</organism>
<evidence type="ECO:0000256" key="1">
    <source>
        <dbReference type="ARBA" id="ARBA00004123"/>
    </source>
</evidence>
<dbReference type="PROSITE" id="PS50006">
    <property type="entry name" value="FHA_DOMAIN"/>
    <property type="match status" value="1"/>
</dbReference>
<dbReference type="InterPro" id="IPR008984">
    <property type="entry name" value="SMAD_FHA_dom_sf"/>
</dbReference>
<dbReference type="GO" id="GO:0007095">
    <property type="term" value="P:mitotic G2 DNA damage checkpoint signaling"/>
    <property type="evidence" value="ECO:0007669"/>
    <property type="project" value="InterPro"/>
</dbReference>
<dbReference type="GO" id="GO:0005694">
    <property type="term" value="C:chromosome"/>
    <property type="evidence" value="ECO:0007669"/>
    <property type="project" value="UniProtKB-SubCell"/>
</dbReference>
<dbReference type="CDD" id="cd22667">
    <property type="entry name" value="FHA_NBN"/>
    <property type="match status" value="1"/>
</dbReference>
<keyword evidence="7" id="KW-0131">Cell cycle</keyword>
<evidence type="ECO:0000256" key="2">
    <source>
        <dbReference type="ARBA" id="ARBA00004286"/>
    </source>
</evidence>
<dbReference type="PROSITE" id="PS50172">
    <property type="entry name" value="BRCT"/>
    <property type="match status" value="1"/>
</dbReference>
<comment type="similarity">
    <text evidence="8">Belongs to the Nibrin family.</text>
</comment>
<sequence>MVWGLFPADPLSGEDKYFIFSKGTYQVGRKGCDVTISKDKGVSRIHAEIFVDAMDCLANQSSSVTSNVRIRDCSKYGTFIGQNLSSKEKVHECQGKLTSLKDGDLISFGTGNATFRFSFVPLIFYICNIEDSQTTSSIQEKVSSIGACTTHKWTEECTHIIVDQYTPLNEDLIDAIMTKKPLVVHNWLEFFTENKICSEIASCSFYVPTLIVDGTSVKVADSKTRETCLKGYSFLLESAHMYKYGNRLPLLLEVSGAKVLSIDIFDSNSQDLEDGQSNRVVHVIPTGSADRLRNRGSLLKINEMDLISCIILGHLDPSVLKLSVVVSSSCSTDDTVVADSDAETESATSDHPAAATASTNAAECQSKAEKSRNHAAPSLESAQMTNLMECNNKMASDVNEPAERESKGEISKDVAASASRHLQIADFIECNNKTVVRGEKDNLPESGNPDILYSQNLIVRDVNSPISAGSATDDTVINFKRFRKTVIESGNSFKNLVPFAKNPYTDSDYENKEVIESVREEKRRKQMEAMAEDLFNNEKGRRRGVAGSLHGLLASR</sequence>
<dbReference type="AlphaFoldDB" id="A0AAD3SMC0"/>
<dbReference type="InterPro" id="IPR001357">
    <property type="entry name" value="BRCT_dom"/>
</dbReference>
<keyword evidence="4" id="KW-0227">DNA damage</keyword>
<dbReference type="GO" id="GO:0030870">
    <property type="term" value="C:Mre11 complex"/>
    <property type="evidence" value="ECO:0007669"/>
    <property type="project" value="InterPro"/>
</dbReference>
<dbReference type="EMBL" id="BSYO01000012">
    <property type="protein sequence ID" value="GMH13279.1"/>
    <property type="molecule type" value="Genomic_DNA"/>
</dbReference>
<dbReference type="InterPro" id="IPR036420">
    <property type="entry name" value="BRCT_dom_sf"/>
</dbReference>
<dbReference type="Pfam" id="PF00533">
    <property type="entry name" value="BRCT"/>
    <property type="match status" value="1"/>
</dbReference>
<keyword evidence="6" id="KW-0539">Nucleus</keyword>
<evidence type="ECO:0000259" key="11">
    <source>
        <dbReference type="PROSITE" id="PS50172"/>
    </source>
</evidence>
<feature type="compositionally biased region" description="Low complexity" evidence="9">
    <location>
        <begin position="353"/>
        <end position="362"/>
    </location>
</feature>
<dbReference type="Gene3D" id="2.60.200.20">
    <property type="match status" value="1"/>
</dbReference>
<dbReference type="PANTHER" id="PTHR12162:SF0">
    <property type="entry name" value="NIBRIN"/>
    <property type="match status" value="1"/>
</dbReference>
<evidence type="ECO:0000313" key="12">
    <source>
        <dbReference type="EMBL" id="GMH13279.1"/>
    </source>
</evidence>
<feature type="domain" description="FHA" evidence="10">
    <location>
        <begin position="25"/>
        <end position="85"/>
    </location>
</feature>
<reference evidence="12" key="1">
    <citation type="submission" date="2023-05" db="EMBL/GenBank/DDBJ databases">
        <title>Nepenthes gracilis genome sequencing.</title>
        <authorList>
            <person name="Fukushima K."/>
        </authorList>
    </citation>
    <scope>NUCLEOTIDE SEQUENCE</scope>
    <source>
        <strain evidence="12">SING2019-196</strain>
    </source>
</reference>
<gene>
    <name evidence="12" type="ORF">Nepgr_015120</name>
</gene>
<dbReference type="InterPro" id="IPR040227">
    <property type="entry name" value="Nibrin-rel"/>
</dbReference>
<dbReference type="FunFam" id="2.60.200.20:FF:000017">
    <property type="entry name" value="Nibrin"/>
    <property type="match status" value="1"/>
</dbReference>
<evidence type="ECO:0000313" key="13">
    <source>
        <dbReference type="Proteomes" id="UP001279734"/>
    </source>
</evidence>
<comment type="subcellular location">
    <subcellularLocation>
        <location evidence="2">Chromosome</location>
    </subcellularLocation>
    <subcellularLocation>
        <location evidence="1">Nucleus</location>
    </subcellularLocation>
</comment>
<dbReference type="PANTHER" id="PTHR12162">
    <property type="entry name" value="NIBRIN-RELATED"/>
    <property type="match status" value="1"/>
</dbReference>
<evidence type="ECO:0000256" key="7">
    <source>
        <dbReference type="ARBA" id="ARBA00023306"/>
    </source>
</evidence>
<evidence type="ECO:0000256" key="4">
    <source>
        <dbReference type="ARBA" id="ARBA00022763"/>
    </source>
</evidence>
<keyword evidence="13" id="KW-1185">Reference proteome</keyword>
<comment type="caution">
    <text evidence="12">The sequence shown here is derived from an EMBL/GenBank/DDBJ whole genome shotgun (WGS) entry which is preliminary data.</text>
</comment>
<keyword evidence="3" id="KW-0158">Chromosome</keyword>
<evidence type="ECO:0000259" key="10">
    <source>
        <dbReference type="PROSITE" id="PS50006"/>
    </source>
</evidence>
<evidence type="ECO:0000256" key="5">
    <source>
        <dbReference type="ARBA" id="ARBA00023204"/>
    </source>
</evidence>
<evidence type="ECO:0000256" key="6">
    <source>
        <dbReference type="ARBA" id="ARBA00023242"/>
    </source>
</evidence>
<dbReference type="CDD" id="cd00027">
    <property type="entry name" value="BRCT"/>
    <property type="match status" value="1"/>
</dbReference>
<feature type="domain" description="BRCT" evidence="11">
    <location>
        <begin position="119"/>
        <end position="188"/>
    </location>
</feature>
<dbReference type="SUPFAM" id="SSF49879">
    <property type="entry name" value="SMAD/FHA domain"/>
    <property type="match status" value="1"/>
</dbReference>
<dbReference type="GO" id="GO:0000724">
    <property type="term" value="P:double-strand break repair via homologous recombination"/>
    <property type="evidence" value="ECO:0007669"/>
    <property type="project" value="TreeGrafter"/>
</dbReference>
<dbReference type="Proteomes" id="UP001279734">
    <property type="component" value="Unassembled WGS sequence"/>
</dbReference>
<dbReference type="InterPro" id="IPR000253">
    <property type="entry name" value="FHA_dom"/>
</dbReference>
<protein>
    <recommendedName>
        <fullName evidence="14">Nijmegen breakage syndrome 1 protein</fullName>
    </recommendedName>
</protein>
<name>A0AAD3SMC0_NEPGR</name>
<proteinExistence type="inferred from homology"/>
<feature type="region of interest" description="Disordered" evidence="9">
    <location>
        <begin position="337"/>
        <end position="378"/>
    </location>
</feature>
<keyword evidence="5" id="KW-0234">DNA repair</keyword>
<evidence type="ECO:0000256" key="9">
    <source>
        <dbReference type="SAM" id="MobiDB-lite"/>
    </source>
</evidence>
<evidence type="ECO:0000256" key="3">
    <source>
        <dbReference type="ARBA" id="ARBA00022454"/>
    </source>
</evidence>
<accession>A0AAD3SMC0</accession>
<dbReference type="GO" id="GO:0003684">
    <property type="term" value="F:damaged DNA binding"/>
    <property type="evidence" value="ECO:0007669"/>
    <property type="project" value="TreeGrafter"/>
</dbReference>
<dbReference type="Pfam" id="PF00498">
    <property type="entry name" value="FHA"/>
    <property type="match status" value="1"/>
</dbReference>
<evidence type="ECO:0008006" key="14">
    <source>
        <dbReference type="Google" id="ProtNLM"/>
    </source>
</evidence>